<reference evidence="2 3" key="1">
    <citation type="submission" date="2019-03" db="EMBL/GenBank/DDBJ databases">
        <title>Draft genome sequence of Xylaria hypoxylon DSM 108379, a ubiquitous saprotrophic-parasitic fungi on hardwood.</title>
        <authorList>
            <person name="Buettner E."/>
            <person name="Leonhardt S."/>
            <person name="Gebauer A.M."/>
            <person name="Liers C."/>
            <person name="Hofrichter M."/>
            <person name="Kellner H."/>
        </authorList>
    </citation>
    <scope>NUCLEOTIDE SEQUENCE [LARGE SCALE GENOMIC DNA]</scope>
    <source>
        <strain evidence="2 3">DSM 108379</strain>
    </source>
</reference>
<proteinExistence type="predicted"/>
<feature type="region of interest" description="Disordered" evidence="1">
    <location>
        <begin position="25"/>
        <end position="181"/>
    </location>
</feature>
<feature type="region of interest" description="Disordered" evidence="1">
    <location>
        <begin position="259"/>
        <end position="329"/>
    </location>
</feature>
<organism evidence="2 3">
    <name type="scientific">Xylaria hypoxylon</name>
    <dbReference type="NCBI Taxonomy" id="37992"/>
    <lineage>
        <taxon>Eukaryota</taxon>
        <taxon>Fungi</taxon>
        <taxon>Dikarya</taxon>
        <taxon>Ascomycota</taxon>
        <taxon>Pezizomycotina</taxon>
        <taxon>Sordariomycetes</taxon>
        <taxon>Xylariomycetidae</taxon>
        <taxon>Xylariales</taxon>
        <taxon>Xylariaceae</taxon>
        <taxon>Xylaria</taxon>
    </lineage>
</organism>
<sequence length="1089" mass="121380">MFLSSILASRGPSQLIIPAYHNIVDPEAVDVEDSEDDGPERDTRASNTGPLGSFRSKLIRRLSHRADAKAGSRPPGGSSDEELARRAELKRLMHKRIQEELKSEEEEEEDDLGLASLKPPSISNYREPELLGGGPRDTIEFSVSTVGEQEARKEVGTLPETSLPPTSVVDEQQEPCPRQSNCSELAKRSVDNYYHECSTPLDEMRSVISSPSLSHLTPVHLLGGSGRESPSTASWRLSYSAIHIESYIEPLVEAGQVSRPQSIEPGNSDDATHPHETDTTTNYSNPPMQNETIDISQTMQSDQGADTERNREEDDISSDSVETSDGRNSPLDIWLRSQDLHCGSISLDLSNTEMALQYPCEWEVKEQTEAQQSSENTTDLSGYKERTANSSSILQEHDPGTWPVSLERIASNESVASHQVLSRIENSLPIEGPSMVDQNQDVSSMYTSSRYTTRPNSQQATPRGSRPSLRELLGSRRILQPLSPIHGSVNPYRVTASDNSDVSSYRTALNKTPSSDHAKPNLDVLQYPTAEALSINASETASFRQREEELKSINKRFCLTPARQYPVTPMRSKFREEFEDPKCSNNGKSSILSKLYLAFPKRSRTSSSHTELDKSNEETRVNLTDFLKPNKLQPYDLDSKKDRCLPSNTVPETPMEERATGLWQRAQQQAADHRAGRLKVKLIKVSMPKANINNAEARSVPSSDHRPDIYKTQGTDETKGDLARNSFQNQHPNDIGILNEAEPKHTIGIHVGVLQEWVDQLQAEDVQRQSRTESRISVPKRQPPRLRTPPDSWAKWPSHTREERTTSAGKKDKVETQDFAVIPNSEPSNTKIGSKALPTGRDMTTTSRNLSSQVSKALRSGWNKMITHTGSLGRASDHEPTTQSTQKCHGFLEYPELELLPTAEGYREVEALDQQIDNMKRRSTSGTRGIRQSSSDGARRPLASRIAEEVHKFQVEGEDISWTDVRYRAKIPPNTQFLSPAHAMLTRRSKSFSPELLGAPESQCAYEDCVQTQMLDDGDDNNTAEGQDKTIIKRAKSTGNIKIKISVDEDAPTDHGTIHKTRKLGLRRHKSHGWIRGRGGGQFKVTTAR</sequence>
<dbReference type="OrthoDB" id="3437384at2759"/>
<dbReference type="EMBL" id="SKBN01000015">
    <property type="protein sequence ID" value="TGJ87313.1"/>
    <property type="molecule type" value="Genomic_DNA"/>
</dbReference>
<feature type="region of interest" description="Disordered" evidence="1">
    <location>
        <begin position="484"/>
        <end position="521"/>
    </location>
</feature>
<feature type="region of interest" description="Disordered" evidence="1">
    <location>
        <begin position="921"/>
        <end position="941"/>
    </location>
</feature>
<evidence type="ECO:0000313" key="3">
    <source>
        <dbReference type="Proteomes" id="UP000297716"/>
    </source>
</evidence>
<feature type="compositionally biased region" description="Polar residues" evidence="1">
    <location>
        <begin position="279"/>
        <end position="304"/>
    </location>
</feature>
<feature type="compositionally biased region" description="Polar residues" evidence="1">
    <location>
        <begin position="924"/>
        <end position="936"/>
    </location>
</feature>
<feature type="compositionally biased region" description="Polar residues" evidence="1">
    <location>
        <begin position="496"/>
        <end position="513"/>
    </location>
</feature>
<gene>
    <name evidence="2" type="ORF">E0Z10_g1426</name>
</gene>
<evidence type="ECO:0000256" key="1">
    <source>
        <dbReference type="SAM" id="MobiDB-lite"/>
    </source>
</evidence>
<protein>
    <submittedName>
        <fullName evidence="2">Uncharacterized protein</fullName>
    </submittedName>
</protein>
<dbReference type="AlphaFoldDB" id="A0A4Z0Z8N0"/>
<feature type="region of interest" description="Disordered" evidence="1">
    <location>
        <begin position="696"/>
        <end position="722"/>
    </location>
</feature>
<feature type="compositionally biased region" description="Basic and acidic residues" evidence="1">
    <location>
        <begin position="703"/>
        <end position="722"/>
    </location>
</feature>
<accession>A0A4Z0Z8N0</accession>
<feature type="compositionally biased region" description="Acidic residues" evidence="1">
    <location>
        <begin position="27"/>
        <end position="39"/>
    </location>
</feature>
<feature type="region of interest" description="Disordered" evidence="1">
    <location>
        <begin position="765"/>
        <end position="853"/>
    </location>
</feature>
<feature type="compositionally biased region" description="Basic and acidic residues" evidence="1">
    <location>
        <begin position="765"/>
        <end position="774"/>
    </location>
</feature>
<comment type="caution">
    <text evidence="2">The sequence shown here is derived from an EMBL/GenBank/DDBJ whole genome shotgun (WGS) entry which is preliminary data.</text>
</comment>
<feature type="region of interest" description="Disordered" evidence="1">
    <location>
        <begin position="446"/>
        <end position="467"/>
    </location>
</feature>
<keyword evidence="3" id="KW-1185">Reference proteome</keyword>
<feature type="compositionally biased region" description="Acidic residues" evidence="1">
    <location>
        <begin position="102"/>
        <end position="112"/>
    </location>
</feature>
<evidence type="ECO:0000313" key="2">
    <source>
        <dbReference type="EMBL" id="TGJ87313.1"/>
    </source>
</evidence>
<feature type="compositionally biased region" description="Polar residues" evidence="1">
    <location>
        <begin position="318"/>
        <end position="327"/>
    </location>
</feature>
<feature type="compositionally biased region" description="Polar residues" evidence="1">
    <location>
        <begin position="842"/>
        <end position="853"/>
    </location>
</feature>
<feature type="compositionally biased region" description="Basic and acidic residues" evidence="1">
    <location>
        <begin position="82"/>
        <end position="101"/>
    </location>
</feature>
<feature type="compositionally biased region" description="Basic and acidic residues" evidence="1">
    <location>
        <begin position="799"/>
        <end position="816"/>
    </location>
</feature>
<name>A0A4Z0Z8N0_9PEZI</name>
<dbReference type="Proteomes" id="UP000297716">
    <property type="component" value="Unassembled WGS sequence"/>
</dbReference>